<dbReference type="InterPro" id="IPR011583">
    <property type="entry name" value="Chitinase_II/V-like_cat"/>
</dbReference>
<dbReference type="Proteomes" id="UP000245634">
    <property type="component" value="Unassembled WGS sequence"/>
</dbReference>
<dbReference type="GO" id="GO:0005975">
    <property type="term" value="P:carbohydrate metabolic process"/>
    <property type="evidence" value="ECO:0007669"/>
    <property type="project" value="InterPro"/>
</dbReference>
<gene>
    <name evidence="6" type="ORF">C7459_103179</name>
</gene>
<dbReference type="InterPro" id="IPR001223">
    <property type="entry name" value="Glyco_hydro18_cat"/>
</dbReference>
<dbReference type="SMART" id="SM00257">
    <property type="entry name" value="LysM"/>
    <property type="match status" value="1"/>
</dbReference>
<evidence type="ECO:0000313" key="7">
    <source>
        <dbReference type="Proteomes" id="UP000245634"/>
    </source>
</evidence>
<keyword evidence="7" id="KW-1185">Reference proteome</keyword>
<dbReference type="Pfam" id="PF01476">
    <property type="entry name" value="LysM"/>
    <property type="match status" value="1"/>
</dbReference>
<dbReference type="GO" id="GO:0008061">
    <property type="term" value="F:chitin binding"/>
    <property type="evidence" value="ECO:0007669"/>
    <property type="project" value="InterPro"/>
</dbReference>
<evidence type="ECO:0000259" key="5">
    <source>
        <dbReference type="PROSITE" id="PS51910"/>
    </source>
</evidence>
<evidence type="ECO:0000256" key="1">
    <source>
        <dbReference type="ARBA" id="ARBA00022801"/>
    </source>
</evidence>
<dbReference type="PANTHER" id="PTHR46066:SF2">
    <property type="entry name" value="CHITINASE DOMAIN-CONTAINING PROTEIN 1"/>
    <property type="match status" value="1"/>
</dbReference>
<sequence length="427" mass="47676">MMGAEHMFLYLDSCHNTMRLHRIVATEHQERERGYERMRGSRITYVVVKSNETLADLSQRYGITHEELRQLNPGLQEIVVGDVVKVWTHGGETREPKAGQQFVLGFYAGPMGVSLPGSQASLHQHSALLSAIAPYWFDLHLGSAGQIKSRVAAATIRTQVADAHRRGVKVLASIHNTDKRPGTSRTQVLHSAITANRTVFVRNVLRLVEEYGFDGVNLDFERLKPGDTANYTAFVRELASQLHGQGKLLVVDVLGDANHQPFSMDFDYPGLAASVDYLGIMTYDEHKPAQGSPGPVASLPWVERTVRLAINAGVPPRKILLGIAAYGYDWTDNNPGARALSYAAIQRLQSQHKATAQFHPTYRVPHFDYRDARGDLHHAWYEDARSLSLKLDLVRRFNLGGILHWRLGLEDPASWGPIRAKLSPIEK</sequence>
<feature type="domain" description="GH18" evidence="5">
    <location>
        <begin position="102"/>
        <end position="427"/>
    </location>
</feature>
<dbReference type="SUPFAM" id="SSF54106">
    <property type="entry name" value="LysM domain"/>
    <property type="match status" value="1"/>
</dbReference>
<comment type="similarity">
    <text evidence="4">Belongs to the glycosyl hydrolase 18 family.</text>
</comment>
<dbReference type="Gene3D" id="3.10.350.10">
    <property type="entry name" value="LysM domain"/>
    <property type="match status" value="1"/>
</dbReference>
<dbReference type="Pfam" id="PF00704">
    <property type="entry name" value="Glyco_hydro_18"/>
    <property type="match status" value="1"/>
</dbReference>
<evidence type="ECO:0000256" key="3">
    <source>
        <dbReference type="RuleBase" id="RU000489"/>
    </source>
</evidence>
<dbReference type="InterPro" id="IPR017853">
    <property type="entry name" value="GH"/>
</dbReference>
<dbReference type="SUPFAM" id="SSF51445">
    <property type="entry name" value="(Trans)glycosidases"/>
    <property type="match status" value="1"/>
</dbReference>
<name>A0A316DEM9_9BACL</name>
<organism evidence="6 7">
    <name type="scientific">Tumebacillus permanentifrigoris</name>
    <dbReference type="NCBI Taxonomy" id="378543"/>
    <lineage>
        <taxon>Bacteria</taxon>
        <taxon>Bacillati</taxon>
        <taxon>Bacillota</taxon>
        <taxon>Bacilli</taxon>
        <taxon>Bacillales</taxon>
        <taxon>Alicyclobacillaceae</taxon>
        <taxon>Tumebacillus</taxon>
    </lineage>
</organism>
<keyword evidence="2 3" id="KW-0326">Glycosidase</keyword>
<evidence type="ECO:0000256" key="4">
    <source>
        <dbReference type="RuleBase" id="RU004453"/>
    </source>
</evidence>
<dbReference type="InterPro" id="IPR036779">
    <property type="entry name" value="LysM_dom_sf"/>
</dbReference>
<dbReference type="OrthoDB" id="9769314at2"/>
<accession>A0A316DEM9</accession>
<keyword evidence="1 3" id="KW-0378">Hydrolase</keyword>
<evidence type="ECO:0000256" key="2">
    <source>
        <dbReference type="ARBA" id="ARBA00023295"/>
    </source>
</evidence>
<dbReference type="SMART" id="SM00636">
    <property type="entry name" value="Glyco_18"/>
    <property type="match status" value="1"/>
</dbReference>
<dbReference type="PANTHER" id="PTHR46066">
    <property type="entry name" value="CHITINASE DOMAIN-CONTAINING PROTEIN 1 FAMILY MEMBER"/>
    <property type="match status" value="1"/>
</dbReference>
<reference evidence="6 7" key="1">
    <citation type="submission" date="2018-05" db="EMBL/GenBank/DDBJ databases">
        <title>Genomic Encyclopedia of Type Strains, Phase IV (KMG-IV): sequencing the most valuable type-strain genomes for metagenomic binning, comparative biology and taxonomic classification.</title>
        <authorList>
            <person name="Goeker M."/>
        </authorList>
    </citation>
    <scope>NUCLEOTIDE SEQUENCE [LARGE SCALE GENOMIC DNA]</scope>
    <source>
        <strain evidence="6 7">DSM 18773</strain>
    </source>
</reference>
<dbReference type="InterPro" id="IPR029070">
    <property type="entry name" value="Chitinase_insertion_sf"/>
</dbReference>
<dbReference type="EMBL" id="QGGL01000003">
    <property type="protein sequence ID" value="PWK15639.1"/>
    <property type="molecule type" value="Genomic_DNA"/>
</dbReference>
<dbReference type="InterPro" id="IPR018392">
    <property type="entry name" value="LysM"/>
</dbReference>
<dbReference type="InterPro" id="IPR001579">
    <property type="entry name" value="Glyco_hydro_18_chit_AS"/>
</dbReference>
<evidence type="ECO:0000313" key="6">
    <source>
        <dbReference type="EMBL" id="PWK15639.1"/>
    </source>
</evidence>
<dbReference type="CDD" id="cd00118">
    <property type="entry name" value="LysM"/>
    <property type="match status" value="1"/>
</dbReference>
<protein>
    <submittedName>
        <fullName evidence="6">Spore germination protein YaaH</fullName>
    </submittedName>
</protein>
<proteinExistence type="inferred from homology"/>
<dbReference type="PROSITE" id="PS01095">
    <property type="entry name" value="GH18_1"/>
    <property type="match status" value="1"/>
</dbReference>
<dbReference type="AlphaFoldDB" id="A0A316DEM9"/>
<dbReference type="Gene3D" id="3.20.20.80">
    <property type="entry name" value="Glycosidases"/>
    <property type="match status" value="1"/>
</dbReference>
<dbReference type="PROSITE" id="PS51910">
    <property type="entry name" value="GH18_2"/>
    <property type="match status" value="1"/>
</dbReference>
<dbReference type="GO" id="GO:0004553">
    <property type="term" value="F:hydrolase activity, hydrolyzing O-glycosyl compounds"/>
    <property type="evidence" value="ECO:0007669"/>
    <property type="project" value="InterPro"/>
</dbReference>
<comment type="caution">
    <text evidence="6">The sequence shown here is derived from an EMBL/GenBank/DDBJ whole genome shotgun (WGS) entry which is preliminary data.</text>
</comment>
<dbReference type="Gene3D" id="3.10.50.10">
    <property type="match status" value="1"/>
</dbReference>